<evidence type="ECO:0000313" key="2">
    <source>
        <dbReference type="Proteomes" id="UP000887116"/>
    </source>
</evidence>
<dbReference type="Proteomes" id="UP000887116">
    <property type="component" value="Unassembled WGS sequence"/>
</dbReference>
<name>A0A8X6M026_TRICU</name>
<dbReference type="AlphaFoldDB" id="A0A8X6M026"/>
<dbReference type="EMBL" id="BMAO01009183">
    <property type="protein sequence ID" value="GFR29171.1"/>
    <property type="molecule type" value="Genomic_DNA"/>
</dbReference>
<protein>
    <submittedName>
        <fullName evidence="1">Uncharacterized protein</fullName>
    </submittedName>
</protein>
<comment type="caution">
    <text evidence="1">The sequence shown here is derived from an EMBL/GenBank/DDBJ whole genome shotgun (WGS) entry which is preliminary data.</text>
</comment>
<organism evidence="1 2">
    <name type="scientific">Trichonephila clavata</name>
    <name type="common">Joro spider</name>
    <name type="synonym">Nephila clavata</name>
    <dbReference type="NCBI Taxonomy" id="2740835"/>
    <lineage>
        <taxon>Eukaryota</taxon>
        <taxon>Metazoa</taxon>
        <taxon>Ecdysozoa</taxon>
        <taxon>Arthropoda</taxon>
        <taxon>Chelicerata</taxon>
        <taxon>Arachnida</taxon>
        <taxon>Araneae</taxon>
        <taxon>Araneomorphae</taxon>
        <taxon>Entelegynae</taxon>
        <taxon>Araneoidea</taxon>
        <taxon>Nephilidae</taxon>
        <taxon>Trichonephila</taxon>
    </lineage>
</organism>
<keyword evidence="2" id="KW-1185">Reference proteome</keyword>
<accession>A0A8X6M026</accession>
<reference evidence="1" key="1">
    <citation type="submission" date="2020-07" db="EMBL/GenBank/DDBJ databases">
        <title>Multicomponent nature underlies the extraordinary mechanical properties of spider dragline silk.</title>
        <authorList>
            <person name="Kono N."/>
            <person name="Nakamura H."/>
            <person name="Mori M."/>
            <person name="Yoshida Y."/>
            <person name="Ohtoshi R."/>
            <person name="Malay A.D."/>
            <person name="Moran D.A.P."/>
            <person name="Tomita M."/>
            <person name="Numata K."/>
            <person name="Arakawa K."/>
        </authorList>
    </citation>
    <scope>NUCLEOTIDE SEQUENCE</scope>
</reference>
<evidence type="ECO:0000313" key="1">
    <source>
        <dbReference type="EMBL" id="GFR29171.1"/>
    </source>
</evidence>
<gene>
    <name evidence="1" type="ORF">TNCT_562381</name>
</gene>
<sequence length="223" mass="25933">MTRFFFQNSSFFAFCSRQPVRYSIGEYGILKYTYSLTDYPTGLLTSTQERNPSSESLRVFIRMNAYAEPFSDIDSSAFTEFRKLVYMQNHFPTSTREQVPKFGKSVSSHTRFGYAEPFSDIDSRASSQVRKELVEAALASRWTKESTVVTVDTTRYVYTEEGPRIELMCDPDDTWDPFSISGHRSTRGRIMFRDLPRERRGTQYDGAHQGEGTKRNLRKFWDV</sequence>
<proteinExistence type="predicted"/>